<evidence type="ECO:0000313" key="2">
    <source>
        <dbReference type="Proteomes" id="UP001642464"/>
    </source>
</evidence>
<keyword evidence="2" id="KW-1185">Reference proteome</keyword>
<dbReference type="SUPFAM" id="SSF48403">
    <property type="entry name" value="Ankyrin repeat"/>
    <property type="match status" value="1"/>
</dbReference>
<proteinExistence type="predicted"/>
<evidence type="ECO:0000313" key="1">
    <source>
        <dbReference type="EMBL" id="CAK9069642.1"/>
    </source>
</evidence>
<accession>A0ABP0P0T0</accession>
<dbReference type="InterPro" id="IPR036770">
    <property type="entry name" value="Ankyrin_rpt-contain_sf"/>
</dbReference>
<name>A0ABP0P0T0_9DINO</name>
<dbReference type="EMBL" id="CAXAMM010032402">
    <property type="protein sequence ID" value="CAK9069642.1"/>
    <property type="molecule type" value="Genomic_DNA"/>
</dbReference>
<dbReference type="Proteomes" id="UP001642464">
    <property type="component" value="Unassembled WGS sequence"/>
</dbReference>
<comment type="caution">
    <text evidence="1">The sequence shown here is derived from an EMBL/GenBank/DDBJ whole genome shotgun (WGS) entry which is preliminary data.</text>
</comment>
<protein>
    <submittedName>
        <fullName evidence="1">Uncharacterized protein</fullName>
    </submittedName>
</protein>
<gene>
    <name evidence="1" type="ORF">SCF082_LOCUS34830</name>
</gene>
<organism evidence="1 2">
    <name type="scientific">Durusdinium trenchii</name>
    <dbReference type="NCBI Taxonomy" id="1381693"/>
    <lineage>
        <taxon>Eukaryota</taxon>
        <taxon>Sar</taxon>
        <taxon>Alveolata</taxon>
        <taxon>Dinophyceae</taxon>
        <taxon>Suessiales</taxon>
        <taxon>Symbiodiniaceae</taxon>
        <taxon>Durusdinium</taxon>
    </lineage>
</organism>
<sequence length="135" mass="15696">MALDAETHSFGALQKKSNEWPQREMQWRHKLEHLQRFLARHGFSDEHRPRKVGSGRDMRIKMECIYPIHVAAQLNDTYTMRILLDMRVDPQTGASGGRTAMDVAQEAMSGCGYFSNSWPWIGRASWIHCFMEQLE</sequence>
<reference evidence="1 2" key="1">
    <citation type="submission" date="2024-02" db="EMBL/GenBank/DDBJ databases">
        <authorList>
            <person name="Chen Y."/>
            <person name="Shah S."/>
            <person name="Dougan E. K."/>
            <person name="Thang M."/>
            <person name="Chan C."/>
        </authorList>
    </citation>
    <scope>NUCLEOTIDE SEQUENCE [LARGE SCALE GENOMIC DNA]</scope>
</reference>